<name>K6NXT3_9FIRM</name>
<keyword evidence="2" id="KW-1005">Bacterial flagellum biogenesis</keyword>
<evidence type="ECO:0000256" key="1">
    <source>
        <dbReference type="ARBA" id="ARBA00010577"/>
    </source>
</evidence>
<keyword evidence="4" id="KW-0282">Flagellum</keyword>
<reference evidence="4" key="2">
    <citation type="submission" date="2012-10" db="EMBL/GenBank/DDBJ databases">
        <title>Improved high-quality draft of Thermaerobacter subterraneus C21, DSM 13965.</title>
        <authorList>
            <consortium name="DOE Joint Genome Institute"/>
            <person name="Eisen J."/>
            <person name="Huntemann M."/>
            <person name="Wei C.-L."/>
            <person name="Han J."/>
            <person name="Detter J.C."/>
            <person name="Han C."/>
            <person name="Tapia R."/>
            <person name="Chen A."/>
            <person name="Kyrpides N."/>
            <person name="Mavromatis K."/>
            <person name="Markowitz V."/>
            <person name="Szeto E."/>
            <person name="Ivanova N."/>
            <person name="Mikhailova N."/>
            <person name="Ovchinnikova G."/>
            <person name="Pagani I."/>
            <person name="Pati A."/>
            <person name="Goodwin L."/>
            <person name="Nordberg H.P."/>
            <person name="Cantor M.N."/>
            <person name="Hua S.X."/>
            <person name="Woyke T."/>
            <person name="Eisen J."/>
            <person name="Klenk H.-P."/>
        </authorList>
    </citation>
    <scope>NUCLEOTIDE SEQUENCE [LARGE SCALE GENOMIC DNA]</scope>
    <source>
        <strain evidence="4">DSM 13965</strain>
    </source>
</reference>
<dbReference type="AlphaFoldDB" id="K6NXT3"/>
<gene>
    <name evidence="4" type="ORF">ThesuDRAFT_00270</name>
</gene>
<feature type="compositionally biased region" description="Low complexity" evidence="3">
    <location>
        <begin position="1"/>
        <end position="14"/>
    </location>
</feature>
<keyword evidence="4" id="KW-0969">Cilium</keyword>
<comment type="caution">
    <text evidence="4">The sequence shown here is derived from an EMBL/GenBank/DDBJ whole genome shotgun (WGS) entry which is preliminary data.</text>
</comment>
<sequence length="154" mass="15330">MAITSSTAQAAAAGSGPGSTGGAAGRSGPGGPGGLAPDAFFRLLAAQLRYQDPLQPMQDTAFVAQLAQLTQLEETRALRAALSGLSALPLLGRTVEITTAQGTRTGTVTGVRMDPAAPGLMIDGRPVAWADVLDLRLAGEAEPAGGPAGRPVTA</sequence>
<evidence type="ECO:0000313" key="5">
    <source>
        <dbReference type="Proteomes" id="UP000005710"/>
    </source>
</evidence>
<reference evidence="4" key="1">
    <citation type="submission" date="2010-10" db="EMBL/GenBank/DDBJ databases">
        <authorList>
            <consortium name="US DOE Joint Genome Institute (JGI-PGF)"/>
            <person name="Lucas S."/>
            <person name="Copeland A."/>
            <person name="Lapidus A."/>
            <person name="Bruce D."/>
            <person name="Goodwin L."/>
            <person name="Pitluck S."/>
            <person name="Kyrpides N."/>
            <person name="Mavromatis K."/>
            <person name="Detter J.C."/>
            <person name="Han C."/>
            <person name="Land M."/>
            <person name="Hauser L."/>
            <person name="Markowitz V."/>
            <person name="Cheng J.-F."/>
            <person name="Hugenholtz P."/>
            <person name="Woyke T."/>
            <person name="Wu D."/>
            <person name="Pukall R."/>
            <person name="Wahrenburg C."/>
            <person name="Brambilla E."/>
            <person name="Klenk H.-P."/>
            <person name="Eisen J.A."/>
        </authorList>
    </citation>
    <scope>NUCLEOTIDE SEQUENCE [LARGE SCALE GENOMIC DNA]</scope>
    <source>
        <strain evidence="4">DSM 13965</strain>
    </source>
</reference>
<dbReference type="eggNOG" id="COG1843">
    <property type="taxonomic scope" value="Bacteria"/>
</dbReference>
<dbReference type="Proteomes" id="UP000005710">
    <property type="component" value="Unassembled WGS sequence"/>
</dbReference>
<dbReference type="HOGENOM" id="CLU_126610_0_0_9"/>
<evidence type="ECO:0000256" key="2">
    <source>
        <dbReference type="ARBA" id="ARBA00022795"/>
    </source>
</evidence>
<dbReference type="EMBL" id="AENY02000005">
    <property type="protein sequence ID" value="EKP93675.1"/>
    <property type="molecule type" value="Genomic_DNA"/>
</dbReference>
<evidence type="ECO:0000313" key="4">
    <source>
        <dbReference type="EMBL" id="EKP93675.1"/>
    </source>
</evidence>
<feature type="compositionally biased region" description="Gly residues" evidence="3">
    <location>
        <begin position="15"/>
        <end position="32"/>
    </location>
</feature>
<evidence type="ECO:0000256" key="3">
    <source>
        <dbReference type="SAM" id="MobiDB-lite"/>
    </source>
</evidence>
<dbReference type="GO" id="GO:0044781">
    <property type="term" value="P:bacterial-type flagellum organization"/>
    <property type="evidence" value="ECO:0007669"/>
    <property type="project" value="UniProtKB-KW"/>
</dbReference>
<keyword evidence="5" id="KW-1185">Reference proteome</keyword>
<accession>K6NXT3</accession>
<comment type="similarity">
    <text evidence="1">Belongs to the FlgD family.</text>
</comment>
<proteinExistence type="inferred from homology"/>
<keyword evidence="4" id="KW-0966">Cell projection</keyword>
<dbReference type="RefSeq" id="WP_006904968.1">
    <property type="nucleotide sequence ID" value="NZ_JH976536.1"/>
</dbReference>
<protein>
    <submittedName>
        <fullName evidence="4">Flagellar hook capping protein</fullName>
    </submittedName>
</protein>
<dbReference type="InterPro" id="IPR005648">
    <property type="entry name" value="FlgD"/>
</dbReference>
<feature type="region of interest" description="Disordered" evidence="3">
    <location>
        <begin position="1"/>
        <end position="32"/>
    </location>
</feature>
<dbReference type="Pfam" id="PF03963">
    <property type="entry name" value="FlgD"/>
    <property type="match status" value="1"/>
</dbReference>
<organism evidence="4 5">
    <name type="scientific">Thermaerobacter subterraneus DSM 13965</name>
    <dbReference type="NCBI Taxonomy" id="867903"/>
    <lineage>
        <taxon>Bacteria</taxon>
        <taxon>Bacillati</taxon>
        <taxon>Bacillota</taxon>
        <taxon>Clostridia</taxon>
        <taxon>Eubacteriales</taxon>
        <taxon>Clostridiales Family XVII. Incertae Sedis</taxon>
        <taxon>Thermaerobacter</taxon>
    </lineage>
</organism>
<dbReference type="STRING" id="867903.ThesuDRAFT_00270"/>